<evidence type="ECO:0000313" key="1">
    <source>
        <dbReference type="EMBL" id="KAF2649136.1"/>
    </source>
</evidence>
<reference evidence="1" key="1">
    <citation type="journal article" date="2020" name="Stud. Mycol.">
        <title>101 Dothideomycetes genomes: a test case for predicting lifestyles and emergence of pathogens.</title>
        <authorList>
            <person name="Haridas S."/>
            <person name="Albert R."/>
            <person name="Binder M."/>
            <person name="Bloem J."/>
            <person name="Labutti K."/>
            <person name="Salamov A."/>
            <person name="Andreopoulos B."/>
            <person name="Baker S."/>
            <person name="Barry K."/>
            <person name="Bills G."/>
            <person name="Bluhm B."/>
            <person name="Cannon C."/>
            <person name="Castanera R."/>
            <person name="Culley D."/>
            <person name="Daum C."/>
            <person name="Ezra D."/>
            <person name="Gonzalez J."/>
            <person name="Henrissat B."/>
            <person name="Kuo A."/>
            <person name="Liang C."/>
            <person name="Lipzen A."/>
            <person name="Lutzoni F."/>
            <person name="Magnuson J."/>
            <person name="Mondo S."/>
            <person name="Nolan M."/>
            <person name="Ohm R."/>
            <person name="Pangilinan J."/>
            <person name="Park H.-J."/>
            <person name="Ramirez L."/>
            <person name="Alfaro M."/>
            <person name="Sun H."/>
            <person name="Tritt A."/>
            <person name="Yoshinaga Y."/>
            <person name="Zwiers L.-H."/>
            <person name="Turgeon B."/>
            <person name="Goodwin S."/>
            <person name="Spatafora J."/>
            <person name="Crous P."/>
            <person name="Grigoriev I."/>
        </authorList>
    </citation>
    <scope>NUCLEOTIDE SEQUENCE</scope>
    <source>
        <strain evidence="1">CBS 122681</strain>
    </source>
</reference>
<dbReference type="EMBL" id="MU004505">
    <property type="protein sequence ID" value="KAF2649136.1"/>
    <property type="molecule type" value="Genomic_DNA"/>
</dbReference>
<dbReference type="OrthoDB" id="3801366at2759"/>
<sequence>MAQQIGFLSLPLELRFMVYEHISPVNAPVSAYQGLLLSCMTVYSEASAEIVRNARAFLKTLKKPEDESLDSRAENPNVHFQGLTAPIPLLERFHSESSSPCHHHQATLLQSGTRIPLVHQALDDPLAPSFAQHSV</sequence>
<name>A0A6A6SMQ9_9PLEO</name>
<dbReference type="AlphaFoldDB" id="A0A6A6SMQ9"/>
<keyword evidence="2" id="KW-1185">Reference proteome</keyword>
<organism evidence="1 2">
    <name type="scientific">Lophiostoma macrostomum CBS 122681</name>
    <dbReference type="NCBI Taxonomy" id="1314788"/>
    <lineage>
        <taxon>Eukaryota</taxon>
        <taxon>Fungi</taxon>
        <taxon>Dikarya</taxon>
        <taxon>Ascomycota</taxon>
        <taxon>Pezizomycotina</taxon>
        <taxon>Dothideomycetes</taxon>
        <taxon>Pleosporomycetidae</taxon>
        <taxon>Pleosporales</taxon>
        <taxon>Lophiostomataceae</taxon>
        <taxon>Lophiostoma</taxon>
    </lineage>
</organism>
<evidence type="ECO:0000313" key="2">
    <source>
        <dbReference type="Proteomes" id="UP000799324"/>
    </source>
</evidence>
<dbReference type="Proteomes" id="UP000799324">
    <property type="component" value="Unassembled WGS sequence"/>
</dbReference>
<protein>
    <submittedName>
        <fullName evidence="1">Uncharacterized protein</fullName>
    </submittedName>
</protein>
<proteinExistence type="predicted"/>
<gene>
    <name evidence="1" type="ORF">K491DRAFT_684104</name>
</gene>
<accession>A0A6A6SMQ9</accession>